<evidence type="ECO:0000313" key="3">
    <source>
        <dbReference type="Proteomes" id="UP000324748"/>
    </source>
</evidence>
<organism evidence="2 3">
    <name type="scientific">Puccinia graminis f. sp. tritici</name>
    <dbReference type="NCBI Taxonomy" id="56615"/>
    <lineage>
        <taxon>Eukaryota</taxon>
        <taxon>Fungi</taxon>
        <taxon>Dikarya</taxon>
        <taxon>Basidiomycota</taxon>
        <taxon>Pucciniomycotina</taxon>
        <taxon>Pucciniomycetes</taxon>
        <taxon>Pucciniales</taxon>
        <taxon>Pucciniaceae</taxon>
        <taxon>Puccinia</taxon>
    </lineage>
</organism>
<dbReference type="Proteomes" id="UP000324748">
    <property type="component" value="Unassembled WGS sequence"/>
</dbReference>
<name>A0A5B0NL09_PUCGR</name>
<comment type="caution">
    <text evidence="2">The sequence shown here is derived from an EMBL/GenBank/DDBJ whole genome shotgun (WGS) entry which is preliminary data.</text>
</comment>
<dbReference type="EMBL" id="VSWC01000093">
    <property type="protein sequence ID" value="KAA1089184.1"/>
    <property type="molecule type" value="Genomic_DNA"/>
</dbReference>
<proteinExistence type="predicted"/>
<keyword evidence="3" id="KW-1185">Reference proteome</keyword>
<gene>
    <name evidence="2" type="ORF">PGT21_009423</name>
</gene>
<feature type="compositionally biased region" description="Low complexity" evidence="1">
    <location>
        <begin position="85"/>
        <end position="100"/>
    </location>
</feature>
<evidence type="ECO:0000256" key="1">
    <source>
        <dbReference type="SAM" id="MobiDB-lite"/>
    </source>
</evidence>
<dbReference type="AlphaFoldDB" id="A0A5B0NL09"/>
<accession>A0A5B0NL09</accession>
<evidence type="ECO:0000313" key="2">
    <source>
        <dbReference type="EMBL" id="KAA1089184.1"/>
    </source>
</evidence>
<protein>
    <submittedName>
        <fullName evidence="2">Uncharacterized protein</fullName>
    </submittedName>
</protein>
<reference evidence="2 3" key="1">
    <citation type="submission" date="2019-05" db="EMBL/GenBank/DDBJ databases">
        <title>Emergence of the Ug99 lineage of the wheat stem rust pathogen through somatic hybridization.</title>
        <authorList>
            <person name="Li F."/>
            <person name="Upadhyaya N.M."/>
            <person name="Sperschneider J."/>
            <person name="Matny O."/>
            <person name="Nguyen-Phuc H."/>
            <person name="Mago R."/>
            <person name="Raley C."/>
            <person name="Miller M.E."/>
            <person name="Silverstein K.A.T."/>
            <person name="Henningsen E."/>
            <person name="Hirsch C.D."/>
            <person name="Visser B."/>
            <person name="Pretorius Z.A."/>
            <person name="Steffenson B.J."/>
            <person name="Schwessinger B."/>
            <person name="Dodds P.N."/>
            <person name="Figueroa M."/>
        </authorList>
    </citation>
    <scope>NUCLEOTIDE SEQUENCE [LARGE SCALE GENOMIC DNA]</scope>
    <source>
        <strain evidence="2">21-0</strain>
    </source>
</reference>
<sequence>MSVLAFLMIPLNSHKFPNLLASAILCTFDISQDVVHAIRTLGASCIMNCFHIHAINTPSPSSDIPLPFLSLPLSPRQLCRRRPLDPYTTTTTTHSPPTNP</sequence>
<feature type="region of interest" description="Disordered" evidence="1">
    <location>
        <begin position="80"/>
        <end position="100"/>
    </location>
</feature>